<comment type="caution">
    <text evidence="17">The sequence shown here is derived from an EMBL/GenBank/DDBJ whole genome shotgun (WGS) entry which is preliminary data.</text>
</comment>
<dbReference type="Gene3D" id="1.20.5.1930">
    <property type="match status" value="1"/>
</dbReference>
<keyword evidence="10 17" id="KW-0418">Kinase</keyword>
<dbReference type="InterPro" id="IPR005467">
    <property type="entry name" value="His_kinase_dom"/>
</dbReference>
<evidence type="ECO:0000256" key="3">
    <source>
        <dbReference type="ARBA" id="ARBA00004496"/>
    </source>
</evidence>
<evidence type="ECO:0000256" key="14">
    <source>
        <dbReference type="ARBA" id="ARBA00024827"/>
    </source>
</evidence>
<dbReference type="SMART" id="SM00387">
    <property type="entry name" value="HATPase_c"/>
    <property type="match status" value="1"/>
</dbReference>
<evidence type="ECO:0000313" key="17">
    <source>
        <dbReference type="EMBL" id="MBI4726963.1"/>
    </source>
</evidence>
<dbReference type="GO" id="GO:0000155">
    <property type="term" value="F:phosphorelay sensor kinase activity"/>
    <property type="evidence" value="ECO:0007669"/>
    <property type="project" value="InterPro"/>
</dbReference>
<dbReference type="GO" id="GO:0005737">
    <property type="term" value="C:cytoplasm"/>
    <property type="evidence" value="ECO:0007669"/>
    <property type="project" value="UniProtKB-SubCell"/>
</dbReference>
<keyword evidence="6" id="KW-0004">4Fe-4S</keyword>
<evidence type="ECO:0000256" key="12">
    <source>
        <dbReference type="ARBA" id="ARBA00023012"/>
    </source>
</evidence>
<dbReference type="Gene3D" id="3.30.565.10">
    <property type="entry name" value="Histidine kinase-like ATPase, C-terminal domain"/>
    <property type="match status" value="1"/>
</dbReference>
<feature type="domain" description="Histidine kinase" evidence="16">
    <location>
        <begin position="313"/>
        <end position="402"/>
    </location>
</feature>
<evidence type="ECO:0000256" key="15">
    <source>
        <dbReference type="ARBA" id="ARBA00030800"/>
    </source>
</evidence>
<dbReference type="GO" id="GO:0046983">
    <property type="term" value="F:protein dimerization activity"/>
    <property type="evidence" value="ECO:0007669"/>
    <property type="project" value="InterPro"/>
</dbReference>
<evidence type="ECO:0000256" key="8">
    <source>
        <dbReference type="ARBA" id="ARBA00022679"/>
    </source>
</evidence>
<dbReference type="CDD" id="cd16917">
    <property type="entry name" value="HATPase_UhpB-NarQ-NarX-like"/>
    <property type="match status" value="1"/>
</dbReference>
<evidence type="ECO:0000256" key="11">
    <source>
        <dbReference type="ARBA" id="ARBA00023004"/>
    </source>
</evidence>
<name>A0A933MKH1_UNCT6</name>
<comment type="subcellular location">
    <subcellularLocation>
        <location evidence="3">Cytoplasm</location>
    </subcellularLocation>
</comment>
<evidence type="ECO:0000256" key="4">
    <source>
        <dbReference type="ARBA" id="ARBA00012438"/>
    </source>
</evidence>
<keyword evidence="7" id="KW-0963">Cytoplasm</keyword>
<dbReference type="Proteomes" id="UP000736328">
    <property type="component" value="Unassembled WGS sequence"/>
</dbReference>
<evidence type="ECO:0000256" key="6">
    <source>
        <dbReference type="ARBA" id="ARBA00022485"/>
    </source>
</evidence>
<comment type="cofactor">
    <cofactor evidence="2">
        <name>[4Fe-4S] cluster</name>
        <dbReference type="ChEBI" id="CHEBI:49883"/>
    </cofactor>
</comment>
<dbReference type="InterPro" id="IPR003594">
    <property type="entry name" value="HATPase_dom"/>
</dbReference>
<keyword evidence="12" id="KW-0902">Two-component regulatory system</keyword>
<dbReference type="GO" id="GO:0051539">
    <property type="term" value="F:4 iron, 4 sulfur cluster binding"/>
    <property type="evidence" value="ECO:0007669"/>
    <property type="project" value="UniProtKB-KW"/>
</dbReference>
<dbReference type="Pfam" id="PF02518">
    <property type="entry name" value="HATPase_c"/>
    <property type="match status" value="1"/>
</dbReference>
<evidence type="ECO:0000256" key="5">
    <source>
        <dbReference type="ARBA" id="ARBA00017322"/>
    </source>
</evidence>
<dbReference type="PANTHER" id="PTHR24421:SF58">
    <property type="entry name" value="SIGNAL TRANSDUCTION HISTIDINE-PROTEIN KINASE_PHOSPHATASE UHPB"/>
    <property type="match status" value="1"/>
</dbReference>
<protein>
    <recommendedName>
        <fullName evidence="5">Oxygen sensor histidine kinase NreB</fullName>
        <ecNumber evidence="4">2.7.13.3</ecNumber>
    </recommendedName>
    <alternativeName>
        <fullName evidence="15">Nitrogen regulation protein B</fullName>
    </alternativeName>
</protein>
<dbReference type="PANTHER" id="PTHR24421">
    <property type="entry name" value="NITRATE/NITRITE SENSOR PROTEIN NARX-RELATED"/>
    <property type="match status" value="1"/>
</dbReference>
<dbReference type="GO" id="GO:0046872">
    <property type="term" value="F:metal ion binding"/>
    <property type="evidence" value="ECO:0007669"/>
    <property type="project" value="UniProtKB-KW"/>
</dbReference>
<dbReference type="InterPro" id="IPR036890">
    <property type="entry name" value="HATPase_C_sf"/>
</dbReference>
<sequence length="409" mass="46376">MPKSTKINVKDRLRWQLGERVKELTALHRTALILNRPGRSITHTMRSLVLTLPKAWQYPEITAVKISWAGKTYASSDFKKTRWNQKADFKIIPGQTGSIEVCYLKAPPRADQGPFEQEEELLLNSLAVMIKTYLQNRIYQKRQVQAKTILAQQVKKRTIDLTSANADLRRELARGRRRERWIKAYQEQLKWLASELCLAEERERRSIASDLHDNIGQALAIIKMKFLQLHCNSVLCKFQDSIEELRLLLDDAIGNARSLTFEISPPVLYELGLTPALQWLAEEFHRKYHTGIEVTTEGTPEPLSDDLKVTFFRAVRELLFNAAKHAKVSRAWVRVVWERGALKVEVRDDGAGFDASEILPGKGSGFGLFSVRERMSFLGGGFDIDAKPGQGTVATLTAPLNRDQGGGPR</sequence>
<dbReference type="EC" id="2.7.13.3" evidence="4"/>
<keyword evidence="8" id="KW-0808">Transferase</keyword>
<accession>A0A933MKH1</accession>
<organism evidence="17 18">
    <name type="scientific">candidate division TA06 bacterium</name>
    <dbReference type="NCBI Taxonomy" id="2250710"/>
    <lineage>
        <taxon>Bacteria</taxon>
        <taxon>Bacteria division TA06</taxon>
    </lineage>
</organism>
<dbReference type="GO" id="GO:0016020">
    <property type="term" value="C:membrane"/>
    <property type="evidence" value="ECO:0007669"/>
    <property type="project" value="InterPro"/>
</dbReference>
<comment type="catalytic activity">
    <reaction evidence="1">
        <text>ATP + protein L-histidine = ADP + protein N-phospho-L-histidine.</text>
        <dbReference type="EC" id="2.7.13.3"/>
    </reaction>
</comment>
<dbReference type="EMBL" id="JACQXR010000091">
    <property type="protein sequence ID" value="MBI4726963.1"/>
    <property type="molecule type" value="Genomic_DNA"/>
</dbReference>
<dbReference type="PROSITE" id="PS50109">
    <property type="entry name" value="HIS_KIN"/>
    <property type="match status" value="1"/>
</dbReference>
<evidence type="ECO:0000256" key="13">
    <source>
        <dbReference type="ARBA" id="ARBA00023014"/>
    </source>
</evidence>
<evidence type="ECO:0000256" key="2">
    <source>
        <dbReference type="ARBA" id="ARBA00001966"/>
    </source>
</evidence>
<evidence type="ECO:0000256" key="1">
    <source>
        <dbReference type="ARBA" id="ARBA00000085"/>
    </source>
</evidence>
<comment type="function">
    <text evidence="14">Member of the two-component regulatory system NreB/NreC involved in the control of dissimilatory nitrate/nitrite reduction in response to oxygen. NreB functions as a direct oxygen sensor histidine kinase which is autophosphorylated, in the absence of oxygen, probably at the conserved histidine residue, and transfers its phosphate group probably to a conserved aspartate residue of NreC. NreB/NreC activates the expression of the nitrate (narGHJI) and nitrite (nir) reductase operons, as well as the putative nitrate transporter gene narT.</text>
</comment>
<dbReference type="Pfam" id="PF07730">
    <property type="entry name" value="HisKA_3"/>
    <property type="match status" value="1"/>
</dbReference>
<keyword evidence="9" id="KW-0479">Metal-binding</keyword>
<proteinExistence type="predicted"/>
<dbReference type="InterPro" id="IPR004358">
    <property type="entry name" value="Sig_transdc_His_kin-like_C"/>
</dbReference>
<dbReference type="AlphaFoldDB" id="A0A933MKH1"/>
<evidence type="ECO:0000256" key="9">
    <source>
        <dbReference type="ARBA" id="ARBA00022723"/>
    </source>
</evidence>
<reference evidence="17" key="1">
    <citation type="submission" date="2020-07" db="EMBL/GenBank/DDBJ databases">
        <title>Huge and variable diversity of episymbiotic CPR bacteria and DPANN archaea in groundwater ecosystems.</title>
        <authorList>
            <person name="He C.Y."/>
            <person name="Keren R."/>
            <person name="Whittaker M."/>
            <person name="Farag I.F."/>
            <person name="Doudna J."/>
            <person name="Cate J.H.D."/>
            <person name="Banfield J.F."/>
        </authorList>
    </citation>
    <scope>NUCLEOTIDE SEQUENCE</scope>
    <source>
        <strain evidence="17">NC_groundwater_1520_Pr4_B-0.1um_53_5</strain>
    </source>
</reference>
<evidence type="ECO:0000259" key="16">
    <source>
        <dbReference type="PROSITE" id="PS50109"/>
    </source>
</evidence>
<dbReference type="PRINTS" id="PR00344">
    <property type="entry name" value="BCTRLSENSOR"/>
</dbReference>
<evidence type="ECO:0000256" key="7">
    <source>
        <dbReference type="ARBA" id="ARBA00022490"/>
    </source>
</evidence>
<dbReference type="InterPro" id="IPR050482">
    <property type="entry name" value="Sensor_HK_TwoCompSys"/>
</dbReference>
<gene>
    <name evidence="17" type="ORF">HY768_07030</name>
</gene>
<keyword evidence="13" id="KW-0411">Iron-sulfur</keyword>
<evidence type="ECO:0000313" key="18">
    <source>
        <dbReference type="Proteomes" id="UP000736328"/>
    </source>
</evidence>
<dbReference type="InterPro" id="IPR011712">
    <property type="entry name" value="Sig_transdc_His_kin_sub3_dim/P"/>
</dbReference>
<evidence type="ECO:0000256" key="10">
    <source>
        <dbReference type="ARBA" id="ARBA00022777"/>
    </source>
</evidence>
<dbReference type="SUPFAM" id="SSF55874">
    <property type="entry name" value="ATPase domain of HSP90 chaperone/DNA topoisomerase II/histidine kinase"/>
    <property type="match status" value="1"/>
</dbReference>
<keyword evidence="11" id="KW-0408">Iron</keyword>